<protein>
    <submittedName>
        <fullName evidence="2">Uncharacterized protein</fullName>
    </submittedName>
</protein>
<comment type="caution">
    <text evidence="2">The sequence shown here is derived from an EMBL/GenBank/DDBJ whole genome shotgun (WGS) entry which is preliminary data.</text>
</comment>
<proteinExistence type="predicted"/>
<name>X1V9R7_9ZZZZ</name>
<dbReference type="EMBL" id="BARW01016195">
    <property type="protein sequence ID" value="GAJ02285.1"/>
    <property type="molecule type" value="Genomic_DNA"/>
</dbReference>
<feature type="non-terminal residue" evidence="2">
    <location>
        <position position="1"/>
    </location>
</feature>
<feature type="region of interest" description="Disordered" evidence="1">
    <location>
        <begin position="1"/>
        <end position="27"/>
    </location>
</feature>
<organism evidence="2">
    <name type="scientific">marine sediment metagenome</name>
    <dbReference type="NCBI Taxonomy" id="412755"/>
    <lineage>
        <taxon>unclassified sequences</taxon>
        <taxon>metagenomes</taxon>
        <taxon>ecological metagenomes</taxon>
    </lineage>
</organism>
<evidence type="ECO:0000256" key="1">
    <source>
        <dbReference type="SAM" id="MobiDB-lite"/>
    </source>
</evidence>
<accession>X1V9R7</accession>
<reference evidence="2" key="1">
    <citation type="journal article" date="2014" name="Front. Microbiol.">
        <title>High frequency of phylogenetically diverse reductive dehalogenase-homologous genes in deep subseafloor sedimentary metagenomes.</title>
        <authorList>
            <person name="Kawai M."/>
            <person name="Futagami T."/>
            <person name="Toyoda A."/>
            <person name="Takaki Y."/>
            <person name="Nishi S."/>
            <person name="Hori S."/>
            <person name="Arai W."/>
            <person name="Tsubouchi T."/>
            <person name="Morono Y."/>
            <person name="Uchiyama I."/>
            <person name="Ito T."/>
            <person name="Fujiyama A."/>
            <person name="Inagaki F."/>
            <person name="Takami H."/>
        </authorList>
    </citation>
    <scope>NUCLEOTIDE SEQUENCE</scope>
    <source>
        <strain evidence="2">Expedition CK06-06</strain>
    </source>
</reference>
<dbReference type="AlphaFoldDB" id="X1V9R7"/>
<gene>
    <name evidence="2" type="ORF">S12H4_28252</name>
</gene>
<sequence>NSNEWSQAKNQNCPAPNSDWQPTSSSFGPAKKLRIVIDHFGRLFLEMITGLDSNPFTDRIPLIKIPPWQIDAQRSALERIWEEQRKYEEAGHARFLSYLFTNNPFGWGTDVG</sequence>
<evidence type="ECO:0000313" key="2">
    <source>
        <dbReference type="EMBL" id="GAJ02285.1"/>
    </source>
</evidence>